<dbReference type="RefSeq" id="WP_302880604.1">
    <property type="nucleotide sequence ID" value="NZ_JAUMKJ010000039.1"/>
</dbReference>
<proteinExistence type="predicted"/>
<reference evidence="1" key="1">
    <citation type="submission" date="2023-07" db="EMBL/GenBank/DDBJ databases">
        <authorList>
            <person name="Aktuganov G."/>
            <person name="Boyko T."/>
            <person name="Delegan Y."/>
            <person name="Galimzianova N."/>
            <person name="Gilvanova E."/>
            <person name="Korobov V."/>
            <person name="Kuzmina L."/>
            <person name="Melentiev A."/>
            <person name="Milman P."/>
            <person name="Ryabova A."/>
            <person name="Stupak E."/>
            <person name="Yasakov T."/>
            <person name="Zharikova N."/>
            <person name="Zhurenko E."/>
        </authorList>
    </citation>
    <scope>NUCLEOTIDE SEQUENCE</scope>
    <source>
        <strain evidence="1">IB-739</strain>
    </source>
</reference>
<dbReference type="Proteomes" id="UP001168883">
    <property type="component" value="Unassembled WGS sequence"/>
</dbReference>
<protein>
    <submittedName>
        <fullName evidence="1">Uncharacterized protein</fullName>
    </submittedName>
</protein>
<comment type="caution">
    <text evidence="1">The sequence shown here is derived from an EMBL/GenBank/DDBJ whole genome shotgun (WGS) entry which is preliminary data.</text>
</comment>
<dbReference type="EMBL" id="JAUMKJ010000039">
    <property type="protein sequence ID" value="MDO3680332.1"/>
    <property type="molecule type" value="Genomic_DNA"/>
</dbReference>
<name>A0ABT8VH87_9BACL</name>
<evidence type="ECO:0000313" key="1">
    <source>
        <dbReference type="EMBL" id="MDO3680332.1"/>
    </source>
</evidence>
<sequence length="143" mass="16662">MKGDPMTLTSIRPPRDFLPITIEAKAPVESFCIFFPDSMVEEVYRSLATSGEQLLDDPLSSKPGPVNFVEKTYCNDEWLTPAILKIKAEYGNRQGDGIWLDERLHDLSQRLLQVHRQVYREMLKLPSRKASTREELFRRHRTR</sequence>
<organism evidence="1 2">
    <name type="scientific">Paenibacillus ehimensis</name>
    <dbReference type="NCBI Taxonomy" id="79264"/>
    <lineage>
        <taxon>Bacteria</taxon>
        <taxon>Bacillati</taxon>
        <taxon>Bacillota</taxon>
        <taxon>Bacilli</taxon>
        <taxon>Bacillales</taxon>
        <taxon>Paenibacillaceae</taxon>
        <taxon>Paenibacillus</taxon>
    </lineage>
</organism>
<keyword evidence="2" id="KW-1185">Reference proteome</keyword>
<evidence type="ECO:0000313" key="2">
    <source>
        <dbReference type="Proteomes" id="UP001168883"/>
    </source>
</evidence>
<accession>A0ABT8VH87</accession>
<gene>
    <name evidence="1" type="ORF">Q3C12_25315</name>
</gene>